<dbReference type="InterPro" id="IPR018483">
    <property type="entry name" value="Carb_kinase_FGGY_CS"/>
</dbReference>
<organism evidence="7 8">
    <name type="scientific">Candidatus Thalassospirochaeta sargassi</name>
    <dbReference type="NCBI Taxonomy" id="3119039"/>
    <lineage>
        <taxon>Bacteria</taxon>
        <taxon>Pseudomonadati</taxon>
        <taxon>Spirochaetota</taxon>
        <taxon>Spirochaetia</taxon>
        <taxon>Spirochaetales</taxon>
        <taxon>Spirochaetaceae</taxon>
        <taxon>Candidatus Thalassospirochaeta</taxon>
    </lineage>
</organism>
<dbReference type="Pfam" id="PF02782">
    <property type="entry name" value="FGGY_C"/>
    <property type="match status" value="1"/>
</dbReference>
<keyword evidence="2 4" id="KW-0808">Transferase</keyword>
<dbReference type="GO" id="GO:0005975">
    <property type="term" value="P:carbohydrate metabolic process"/>
    <property type="evidence" value="ECO:0007669"/>
    <property type="project" value="InterPro"/>
</dbReference>
<evidence type="ECO:0000259" key="6">
    <source>
        <dbReference type="Pfam" id="PF02782"/>
    </source>
</evidence>
<evidence type="ECO:0000259" key="5">
    <source>
        <dbReference type="Pfam" id="PF00370"/>
    </source>
</evidence>
<dbReference type="GO" id="GO:0016773">
    <property type="term" value="F:phosphotransferase activity, alcohol group as acceptor"/>
    <property type="evidence" value="ECO:0007669"/>
    <property type="project" value="InterPro"/>
</dbReference>
<dbReference type="InterPro" id="IPR043129">
    <property type="entry name" value="ATPase_NBD"/>
</dbReference>
<reference evidence="7 8" key="1">
    <citation type="submission" date="2022-12" db="EMBL/GenBank/DDBJ databases">
        <title>Metagenome assembled genome from gulf of manar.</title>
        <authorList>
            <person name="Kohli P."/>
            <person name="Pk S."/>
            <person name="Venkata Ramana C."/>
            <person name="Sasikala C."/>
        </authorList>
    </citation>
    <scope>NUCLEOTIDE SEQUENCE [LARGE SCALE GENOMIC DNA]</scope>
    <source>
        <strain evidence="7">JB008</strain>
    </source>
</reference>
<evidence type="ECO:0000256" key="4">
    <source>
        <dbReference type="RuleBase" id="RU003733"/>
    </source>
</evidence>
<dbReference type="AlphaFoldDB" id="A0AAJ1IF97"/>
<dbReference type="Proteomes" id="UP001221217">
    <property type="component" value="Unassembled WGS sequence"/>
</dbReference>
<dbReference type="CDD" id="cd07802">
    <property type="entry name" value="ASKHA_NBD_FGGY_EcLyxK-like"/>
    <property type="match status" value="1"/>
</dbReference>
<proteinExistence type="inferred from homology"/>
<evidence type="ECO:0000313" key="7">
    <source>
        <dbReference type="EMBL" id="MDC7226286.1"/>
    </source>
</evidence>
<dbReference type="Pfam" id="PF00370">
    <property type="entry name" value="FGGY_N"/>
    <property type="match status" value="1"/>
</dbReference>
<dbReference type="PANTHER" id="PTHR43095:SF3">
    <property type="entry name" value="L-XYLULOSE_3-KETO-L-GULONATE KINASE"/>
    <property type="match status" value="1"/>
</dbReference>
<dbReference type="PANTHER" id="PTHR43095">
    <property type="entry name" value="SUGAR KINASE"/>
    <property type="match status" value="1"/>
</dbReference>
<dbReference type="InterPro" id="IPR050406">
    <property type="entry name" value="FGGY_Carb_Kinase"/>
</dbReference>
<comment type="similarity">
    <text evidence="1 4">Belongs to the FGGY kinase family.</text>
</comment>
<feature type="domain" description="Carbohydrate kinase FGGY C-terminal" evidence="6">
    <location>
        <begin position="261"/>
        <end position="439"/>
    </location>
</feature>
<comment type="caution">
    <text evidence="7">The sequence shown here is derived from an EMBL/GenBank/DDBJ whole genome shotgun (WGS) entry which is preliminary data.</text>
</comment>
<evidence type="ECO:0000256" key="1">
    <source>
        <dbReference type="ARBA" id="ARBA00009156"/>
    </source>
</evidence>
<feature type="domain" description="Carbohydrate kinase FGGY N-terminal" evidence="5">
    <location>
        <begin position="4"/>
        <end position="248"/>
    </location>
</feature>
<dbReference type="GO" id="GO:0016301">
    <property type="term" value="F:kinase activity"/>
    <property type="evidence" value="ECO:0007669"/>
    <property type="project" value="UniProtKB-KW"/>
</dbReference>
<dbReference type="InterPro" id="IPR018485">
    <property type="entry name" value="FGGY_C"/>
</dbReference>
<accession>A0AAJ1IF97</accession>
<dbReference type="SUPFAM" id="SSF53067">
    <property type="entry name" value="Actin-like ATPase domain"/>
    <property type="match status" value="2"/>
</dbReference>
<sequence>MSKYFMGIDNGGTVCKVALYDNKGNALALASRKVEMIYPEPGHTEKDMGEFWGANVEAIAEVVKISGVDPKDIAGIAATGHGNGMFLVDAEGDAVGNGIISTDSRAKDIVDNWYSDGTFEKINRKTLQSIWAAQPVALLNWFRENNPAVLEQSRWVLMCKDYIRFKLTGEAYAEITDYSGTNLVNVVEANYDDELLKDFDLLDYKDMFPPLKRSTDICGSVTKETAAATGLAEGTPVMGGFFDIDACAIATGLTDDKNISLIAGTWSINQFISKKPVGSTELFMTSIYAIPGYWLVSEASATSASNLEWFMKNLMECEDYDEVNTSVASIRPEDSDVLFVPFLYASSFGDLPASFFGLQGWHTKAHMLRAVYEGIVFGHKLHIDRLMKYREPAKSVRISGGASKSEVWIQMFADILQMPIEITEAEEIGTLGAAIGAAVGVDEYENFENATEAMVRVTRTVQPNKDMAEIYTEKYDKFYRYLDALKNV</sequence>
<evidence type="ECO:0000313" key="8">
    <source>
        <dbReference type="Proteomes" id="UP001221217"/>
    </source>
</evidence>
<dbReference type="PIRSF" id="PIRSF000538">
    <property type="entry name" value="GlpK"/>
    <property type="match status" value="1"/>
</dbReference>
<name>A0AAJ1IF97_9SPIO</name>
<dbReference type="EMBL" id="JAQQAL010000011">
    <property type="protein sequence ID" value="MDC7226286.1"/>
    <property type="molecule type" value="Genomic_DNA"/>
</dbReference>
<protein>
    <submittedName>
        <fullName evidence="7">Carbohydrate kinase</fullName>
    </submittedName>
</protein>
<dbReference type="InterPro" id="IPR000577">
    <property type="entry name" value="Carb_kinase_FGGY"/>
</dbReference>
<evidence type="ECO:0000256" key="2">
    <source>
        <dbReference type="ARBA" id="ARBA00022679"/>
    </source>
</evidence>
<gene>
    <name evidence="7" type="ORF">PQJ61_05940</name>
</gene>
<dbReference type="Gene3D" id="3.30.420.40">
    <property type="match status" value="2"/>
</dbReference>
<dbReference type="PROSITE" id="PS00445">
    <property type="entry name" value="FGGY_KINASES_2"/>
    <property type="match status" value="1"/>
</dbReference>
<keyword evidence="3 4" id="KW-0418">Kinase</keyword>
<evidence type="ECO:0000256" key="3">
    <source>
        <dbReference type="ARBA" id="ARBA00022777"/>
    </source>
</evidence>
<dbReference type="InterPro" id="IPR018484">
    <property type="entry name" value="FGGY_N"/>
</dbReference>